<feature type="compositionally biased region" description="Basic and acidic residues" evidence="13">
    <location>
        <begin position="717"/>
        <end position="726"/>
    </location>
</feature>
<keyword evidence="4" id="KW-1017">Isopeptide bond</keyword>
<dbReference type="EMBL" id="LR791968">
    <property type="protein sequence ID" value="CAB3267830.1"/>
    <property type="molecule type" value="mRNA"/>
</dbReference>
<feature type="region of interest" description="Disordered" evidence="13">
    <location>
        <begin position="1223"/>
        <end position="1501"/>
    </location>
</feature>
<keyword evidence="2" id="KW-0488">Methylation</keyword>
<feature type="compositionally biased region" description="Acidic residues" evidence="13">
    <location>
        <begin position="1713"/>
        <end position="1733"/>
    </location>
</feature>
<feature type="compositionally biased region" description="Polar residues" evidence="13">
    <location>
        <begin position="398"/>
        <end position="408"/>
    </location>
</feature>
<evidence type="ECO:0000256" key="8">
    <source>
        <dbReference type="ARBA" id="ARBA00023242"/>
    </source>
</evidence>
<feature type="region of interest" description="Disordered" evidence="13">
    <location>
        <begin position="503"/>
        <end position="778"/>
    </location>
</feature>
<evidence type="ECO:0000256" key="11">
    <source>
        <dbReference type="ARBA" id="ARBA00068971"/>
    </source>
</evidence>
<feature type="compositionally biased region" description="Basic and acidic residues" evidence="13">
    <location>
        <begin position="552"/>
        <end position="563"/>
    </location>
</feature>
<feature type="region of interest" description="Disordered" evidence="13">
    <location>
        <begin position="803"/>
        <end position="822"/>
    </location>
</feature>
<dbReference type="Gene3D" id="3.40.50.300">
    <property type="entry name" value="P-loop containing nucleotide triphosphate hydrolases"/>
    <property type="match status" value="1"/>
</dbReference>
<evidence type="ECO:0000256" key="6">
    <source>
        <dbReference type="ARBA" id="ARBA00023015"/>
    </source>
</evidence>
<feature type="domain" description="YLPM1-like spectrin repeat" evidence="14">
    <location>
        <begin position="266"/>
        <end position="341"/>
    </location>
</feature>
<dbReference type="PANTHER" id="PTHR13413:SF0">
    <property type="entry name" value="YLP MOTIF-CONTAINING PROTEIN 1"/>
    <property type="match status" value="1"/>
</dbReference>
<organism evidence="15">
    <name type="scientific">Phallusia mammillata</name>
    <dbReference type="NCBI Taxonomy" id="59560"/>
    <lineage>
        <taxon>Eukaryota</taxon>
        <taxon>Metazoa</taxon>
        <taxon>Chordata</taxon>
        <taxon>Tunicata</taxon>
        <taxon>Ascidiacea</taxon>
        <taxon>Phlebobranchia</taxon>
        <taxon>Ascidiidae</taxon>
        <taxon>Phallusia</taxon>
    </lineage>
</organism>
<feature type="compositionally biased region" description="Polar residues" evidence="13">
    <location>
        <begin position="224"/>
        <end position="243"/>
    </location>
</feature>
<comment type="subcellular location">
    <subcellularLocation>
        <location evidence="1">Nucleus speckle</location>
    </subcellularLocation>
</comment>
<feature type="compositionally biased region" description="Polar residues" evidence="13">
    <location>
        <begin position="875"/>
        <end position="884"/>
    </location>
</feature>
<feature type="compositionally biased region" description="Low complexity" evidence="13">
    <location>
        <begin position="409"/>
        <end position="422"/>
    </location>
</feature>
<comment type="function">
    <text evidence="9">Plays a role in the reduction of telomerase activity during differentiation of embryonic stem cells by binding to the core promoter of TERT and controlling its down-regulation.</text>
</comment>
<feature type="compositionally biased region" description="Basic and acidic residues" evidence="13">
    <location>
        <begin position="1276"/>
        <end position="1303"/>
    </location>
</feature>
<feature type="region of interest" description="Disordered" evidence="13">
    <location>
        <begin position="103"/>
        <end position="147"/>
    </location>
</feature>
<evidence type="ECO:0000256" key="7">
    <source>
        <dbReference type="ARBA" id="ARBA00023163"/>
    </source>
</evidence>
<feature type="compositionally biased region" description="Basic and acidic residues" evidence="13">
    <location>
        <begin position="1313"/>
        <end position="1324"/>
    </location>
</feature>
<evidence type="ECO:0000313" key="15">
    <source>
        <dbReference type="EMBL" id="CAB3267830.1"/>
    </source>
</evidence>
<keyword evidence="8" id="KW-0539">Nucleus</keyword>
<feature type="compositionally biased region" description="Basic and acidic residues" evidence="13">
    <location>
        <begin position="1235"/>
        <end position="1267"/>
    </location>
</feature>
<feature type="compositionally biased region" description="Basic and acidic residues" evidence="13">
    <location>
        <begin position="1096"/>
        <end position="1207"/>
    </location>
</feature>
<feature type="compositionally biased region" description="Pro residues" evidence="13">
    <location>
        <begin position="1054"/>
        <end position="1073"/>
    </location>
</feature>
<feature type="compositionally biased region" description="Low complexity" evidence="13">
    <location>
        <begin position="507"/>
        <end position="522"/>
    </location>
</feature>
<feature type="region of interest" description="Disordered" evidence="13">
    <location>
        <begin position="849"/>
        <end position="886"/>
    </location>
</feature>
<keyword evidence="7" id="KW-0804">Transcription</keyword>
<feature type="compositionally biased region" description="Polar residues" evidence="13">
    <location>
        <begin position="761"/>
        <end position="774"/>
    </location>
</feature>
<keyword evidence="6" id="KW-0805">Transcription regulation</keyword>
<feature type="compositionally biased region" description="Polar residues" evidence="13">
    <location>
        <begin position="7"/>
        <end position="23"/>
    </location>
</feature>
<evidence type="ECO:0000256" key="4">
    <source>
        <dbReference type="ARBA" id="ARBA00022499"/>
    </source>
</evidence>
<proteinExistence type="evidence at transcript level"/>
<keyword evidence="3" id="KW-0678">Repressor</keyword>
<feature type="region of interest" description="Disordered" evidence="13">
    <location>
        <begin position="1713"/>
        <end position="1756"/>
    </location>
</feature>
<feature type="compositionally biased region" description="Basic and acidic residues" evidence="13">
    <location>
        <begin position="1380"/>
        <end position="1409"/>
    </location>
</feature>
<feature type="compositionally biased region" description="Low complexity" evidence="13">
    <location>
        <begin position="533"/>
        <end position="546"/>
    </location>
</feature>
<dbReference type="Pfam" id="PF13671">
    <property type="entry name" value="AAA_33"/>
    <property type="match status" value="1"/>
</dbReference>
<feature type="compositionally biased region" description="Basic and acidic residues" evidence="13">
    <location>
        <begin position="862"/>
        <end position="873"/>
    </location>
</feature>
<evidence type="ECO:0000256" key="12">
    <source>
        <dbReference type="ARBA" id="ARBA00083294"/>
    </source>
</evidence>
<evidence type="ECO:0000256" key="9">
    <source>
        <dbReference type="ARBA" id="ARBA00058677"/>
    </source>
</evidence>
<dbReference type="InterPro" id="IPR058903">
    <property type="entry name" value="Spectrin_YLPM1-like"/>
</dbReference>
<evidence type="ECO:0000256" key="10">
    <source>
        <dbReference type="ARBA" id="ARBA00065932"/>
    </source>
</evidence>
<feature type="region of interest" description="Disordered" evidence="13">
    <location>
        <begin position="1040"/>
        <end position="1207"/>
    </location>
</feature>
<feature type="compositionally biased region" description="Basic and acidic residues" evidence="13">
    <location>
        <begin position="1358"/>
        <end position="1371"/>
    </location>
</feature>
<feature type="compositionally biased region" description="Basic and acidic residues" evidence="13">
    <location>
        <begin position="1428"/>
        <end position="1481"/>
    </location>
</feature>
<dbReference type="GO" id="GO:0032204">
    <property type="term" value="P:regulation of telomere maintenance"/>
    <property type="evidence" value="ECO:0007669"/>
    <property type="project" value="TreeGrafter"/>
</dbReference>
<keyword evidence="5" id="KW-0832">Ubl conjugation</keyword>
<gene>
    <name evidence="15" type="primary">Ylpm1</name>
</gene>
<comment type="subunit">
    <text evidence="10">Interacts with PPP1CA and NCOA5. Forms a complex with ILF2, ILF3, KHDRBS1, RBMX, NCOA5 and PPP1CA.</text>
</comment>
<evidence type="ECO:0000259" key="14">
    <source>
        <dbReference type="Pfam" id="PF26583"/>
    </source>
</evidence>
<evidence type="ECO:0000256" key="13">
    <source>
        <dbReference type="SAM" id="MobiDB-lite"/>
    </source>
</evidence>
<feature type="region of interest" description="Disordered" evidence="13">
    <location>
        <begin position="1"/>
        <end position="23"/>
    </location>
</feature>
<reference evidence="15" key="1">
    <citation type="submission" date="2020-04" db="EMBL/GenBank/DDBJ databases">
        <authorList>
            <person name="Neveu A P."/>
        </authorList>
    </citation>
    <scope>NUCLEOTIDE SEQUENCE</scope>
    <source>
        <tissue evidence="15">Whole embryo</tissue>
    </source>
</reference>
<feature type="region of interest" description="Disordered" evidence="13">
    <location>
        <begin position="392"/>
        <end position="453"/>
    </location>
</feature>
<feature type="compositionally biased region" description="Low complexity" evidence="13">
    <location>
        <begin position="742"/>
        <end position="755"/>
    </location>
</feature>
<evidence type="ECO:0000256" key="2">
    <source>
        <dbReference type="ARBA" id="ARBA00022481"/>
    </source>
</evidence>
<dbReference type="GO" id="GO:0016607">
    <property type="term" value="C:nuclear speck"/>
    <property type="evidence" value="ECO:0007669"/>
    <property type="project" value="UniProtKB-SubCell"/>
</dbReference>
<dbReference type="InterPro" id="IPR026314">
    <property type="entry name" value="YLP_motif_con_p1"/>
</dbReference>
<evidence type="ECO:0000256" key="5">
    <source>
        <dbReference type="ARBA" id="ARBA00022843"/>
    </source>
</evidence>
<evidence type="ECO:0000256" key="3">
    <source>
        <dbReference type="ARBA" id="ARBA00022491"/>
    </source>
</evidence>
<protein>
    <recommendedName>
        <fullName evidence="11">YLP motif-containing protein 1</fullName>
    </recommendedName>
    <alternativeName>
        <fullName evidence="12">Nuclear protein ZAP3</fullName>
    </alternativeName>
</protein>
<feature type="compositionally biased region" description="Basic and acidic residues" evidence="13">
    <location>
        <begin position="1734"/>
        <end position="1756"/>
    </location>
</feature>
<dbReference type="PANTHER" id="PTHR13413">
    <property type="entry name" value="YLP MOTIF CONTAINING PROTEIN NUCLEAR PROTEIN ZAP"/>
    <property type="match status" value="1"/>
</dbReference>
<dbReference type="SUPFAM" id="SSF52540">
    <property type="entry name" value="P-loop containing nucleoside triphosphate hydrolases"/>
    <property type="match status" value="1"/>
</dbReference>
<dbReference type="FunFam" id="3.40.50.300:FF:000399">
    <property type="entry name" value="YLP motif containing 1"/>
    <property type="match status" value="1"/>
</dbReference>
<feature type="compositionally biased region" description="Pro residues" evidence="13">
    <location>
        <begin position="108"/>
        <end position="131"/>
    </location>
</feature>
<feature type="compositionally biased region" description="Basic and acidic residues" evidence="13">
    <location>
        <begin position="621"/>
        <end position="631"/>
    </location>
</feature>
<accession>A0A6F9DXU3</accession>
<feature type="compositionally biased region" description="Polar residues" evidence="13">
    <location>
        <begin position="1487"/>
        <end position="1501"/>
    </location>
</feature>
<sequence length="1844" mass="212862">MLPGWNQIRQQRLPSQSGVENQHHNQQWMHGNFHGQMQGMAHMAGGNFNPMMHNQNPEQQMMQNAQGDMGPMMNQPNMYHQQFVPQQQNMYQQQMMAAYQMNNQQGPVQPPDVPPPKQPPPPAPVPPPPPPSEDKPAPPKPPPPEAEDKWWVDELVKLNAGDKAKLERLTKEAWFLGLNKEQQVECWQHKLQLVSKQKKTTETAKQIKKEFVPAVKKKEIAAPQTLTNPTSKPSDMSQPSGSDIPSAPPPVTEWVSSDKEDPQICLAQYQQQLLKLTQQEQVFLKQYNDWHKQFDDWKKKHKDHPNKSQFAQYEKQWVTWQDQMVKQKTQNQANIERLRGNIHKIQHHLSQKLSQNSARFQTPTSQTNILRPNIPGGNQQQFSQTQPDFRHINPGMAQENQQRPRTPTSQFQQQNSNQMQFNTPGANEFRPQRPHFDQQGPRFNRPPFEHGQMQQDNFVNDRQARPGQNNRQQPRMGFAEHVEGINPNDTNEFNQQNIDSYAHDAMGQNNNGPRPRMPPNQRFRAPGAQNQHGPRFPGQPRPRFLPNQQRPRFPEGEEYRNEDQEFFDSNFEAHENNKRGNMSARHRRPRPRFSGQSKGRMPFRPKGPRYQGHHQSPSDNYEEHFDEHPENYDETPTHNQMPVRGPRPRFPGSNEKRFGRPMRPQFPDESPMRQRFPPPTSQQGSRFSAPVGNEPNFKEDDIEFGDGSFETSSVKRPVLEDPESKIDPGQAQFKERPNLLKQGSTSSGGDDQQSQAHDFKTQTSPDATSETGSKISLPHILANNPLFKGDNLKKLQQNLEAIKGKRETVQDGTQEASAREPQVDRDAILDRAKKLSNLDLQNILSAVKTVKEKQPSPSETSDIERKDLTDKADQPGTSSGADSNTLDKEAIEAALLQRLGLDPKLAKAAIDNPTADPLLEATSSRDTLLELAGIKDDLLMQEYMKLDPQLERELLLRAIRDRELLEEAQRLDPSYNQTLEMQWAEERRAEERHLLEMSALAARPFDVFGPPGPWHPMGPRGPPYMGPGRPPFGPDMRMIGPGGPPIGPGGRPLGPGPPMGPGGPFMGPGPPFGPGWSPMRHPTRPFGPRGPSPPPEEEKLFDIDGRELGKDRERDVEDKPAGDRRSVDDKHSRENSENRDRKSQDRSPSERGRSRQRDSIERGRQALHDDLETLKRHQEILGRERYEKEHQERSEQRERSLERLRAIEDDLRKREQLLLERERELQMARRRYSPGRHDYRERDERRPLEDDRLMEGRRRSPFDERRMPSGLGSPPRYDHPDKRSDSRGREFDDARRRHPDARGPFRGPPDEEFEHHDRRPRYEPRGPAFRPVSPPHHREVYRRSVSPHNRRNSPPMDWRVEDREFDNERVSPPRRINRSPFRERSSPKRERVSGRLSPRRQERRFERRTPPRSIHRSRSRSRSPPMRGNRDRFGRDVPIKRGPDPFGRDLNLRERSPKQDHNQQYGRNRDRPFPPHVRDRPFPPSPAQSSSGRGTPSNTGTPIAEIAASIKRKLLAPAFVNIADLIDMPGRMRRPAKIVVILRGLPGSGKTHIAKMIREKETTFGVKPRVLGLDDYFMAEVEKLEKDPDTGKKVKKKVFEYEYEPEMEASYRSNLFRSFKKTLDDGFFSFIIVDAVNENVLHFSEFYDAAKNQGFEAYIAEIKCDPHVCARRNIHKRTLAEIQKINKAWEETAIHMNKLDLRLMVQDSEIQEVEMGDASEEETDKPDDEDELKEESSSQDVEKDEAAIQKSKWESESTAARLDKLDGIAKKSVKRSMEDFLSLPDDYESRESAPGKKRVRWADLNERKTQQRMRDVGFVVGQTDWSRMMDDTHATRALNRTKFI</sequence>
<evidence type="ECO:0000256" key="1">
    <source>
        <dbReference type="ARBA" id="ARBA00004324"/>
    </source>
</evidence>
<dbReference type="Pfam" id="PF26583">
    <property type="entry name" value="Spectrin_YLPM1"/>
    <property type="match status" value="1"/>
</dbReference>
<name>A0A6F9DXU3_9ASCI</name>
<feature type="region of interest" description="Disordered" evidence="13">
    <location>
        <begin position="219"/>
        <end position="257"/>
    </location>
</feature>
<dbReference type="InterPro" id="IPR027417">
    <property type="entry name" value="P-loop_NTPase"/>
</dbReference>